<sequence>MTDGLGLPGLLGAKGLIIGDTYSEDGVRQWLPYETAVEFATIPATTRAVRFGAFVGWPDSFDPLLALAAEDIESVRPMMGLSHQTGGHHCIQQYFTVFPASIMPSMVGPIGEFCRSYYHSFGGSFCIDHESFLKTGDRDLRDYYEKNIAAYEAAIGRLGFSAEHHFRHRVSRFLAEGAYPIDLSRQSLDRLTALPDELWGQLGPYMRVKALRDAASIYIITENSD</sequence>
<dbReference type="Proteomes" id="UP000698752">
    <property type="component" value="Unassembled WGS sequence"/>
</dbReference>
<keyword evidence="2" id="KW-1185">Reference proteome</keyword>
<proteinExistence type="predicted"/>
<evidence type="ECO:0000313" key="1">
    <source>
        <dbReference type="EMBL" id="MBR0650975.1"/>
    </source>
</evidence>
<name>A0ABS5EJ41_9PROT</name>
<accession>A0ABS5EJ41</accession>
<reference evidence="2" key="1">
    <citation type="journal article" date="2021" name="Syst. Appl. Microbiol.">
        <title>Roseomonas hellenica sp. nov., isolated from roots of wild-growing Alkanna tinctoria.</title>
        <authorList>
            <person name="Rat A."/>
            <person name="Naranjo H.D."/>
            <person name="Lebbe L."/>
            <person name="Cnockaert M."/>
            <person name="Krigas N."/>
            <person name="Grigoriadou K."/>
            <person name="Maloupa E."/>
            <person name="Willems A."/>
        </authorList>
    </citation>
    <scope>NUCLEOTIDE SEQUENCE [LARGE SCALE GENOMIC DNA]</scope>
    <source>
        <strain evidence="2">LMG 31159</strain>
    </source>
</reference>
<dbReference type="EMBL" id="JAAEDI010000015">
    <property type="protein sequence ID" value="MBR0650975.1"/>
    <property type="molecule type" value="Genomic_DNA"/>
</dbReference>
<evidence type="ECO:0000313" key="2">
    <source>
        <dbReference type="Proteomes" id="UP000698752"/>
    </source>
</evidence>
<organism evidence="1 2">
    <name type="scientific">Neoroseomonas terrae</name>
    <dbReference type="NCBI Taxonomy" id="424799"/>
    <lineage>
        <taxon>Bacteria</taxon>
        <taxon>Pseudomonadati</taxon>
        <taxon>Pseudomonadota</taxon>
        <taxon>Alphaproteobacteria</taxon>
        <taxon>Acetobacterales</taxon>
        <taxon>Acetobacteraceae</taxon>
        <taxon>Neoroseomonas</taxon>
    </lineage>
</organism>
<gene>
    <name evidence="1" type="ORF">GXW78_14980</name>
</gene>
<comment type="caution">
    <text evidence="1">The sequence shown here is derived from an EMBL/GenBank/DDBJ whole genome shotgun (WGS) entry which is preliminary data.</text>
</comment>
<protein>
    <submittedName>
        <fullName evidence="1">Uncharacterized protein</fullName>
    </submittedName>
</protein>